<dbReference type="Gene3D" id="3.40.250.10">
    <property type="entry name" value="Rhodanese-like domain"/>
    <property type="match status" value="1"/>
</dbReference>
<accession>A0A0W8G4S3</accession>
<evidence type="ECO:0000259" key="1">
    <source>
        <dbReference type="PROSITE" id="PS50206"/>
    </source>
</evidence>
<dbReference type="InterPro" id="IPR036873">
    <property type="entry name" value="Rhodanese-like_dom_sf"/>
</dbReference>
<dbReference type="CDD" id="cd00158">
    <property type="entry name" value="RHOD"/>
    <property type="match status" value="1"/>
</dbReference>
<sequence>MQLVRKTLMQSFLLVAMAVAAGLAVNALRPDGLPLAGATPSAVTLPGDSTDIALKDAVVLSMSRRAVFLDARSGFEFADGHIQGALSVPVDDFERIFPGIEKELAGKDAVIAYCDGERCPLSGELAAKLAARGVKNVYVLKNGWTLWNNEGLPVEKGR</sequence>
<dbReference type="PROSITE" id="PS50206">
    <property type="entry name" value="RHODANESE_3"/>
    <property type="match status" value="1"/>
</dbReference>
<dbReference type="EMBL" id="LNQE01000259">
    <property type="protein sequence ID" value="KUG28086.1"/>
    <property type="molecule type" value="Genomic_DNA"/>
</dbReference>
<organism evidence="2">
    <name type="scientific">hydrocarbon metagenome</name>
    <dbReference type="NCBI Taxonomy" id="938273"/>
    <lineage>
        <taxon>unclassified sequences</taxon>
        <taxon>metagenomes</taxon>
        <taxon>ecological metagenomes</taxon>
    </lineage>
</organism>
<dbReference type="AlphaFoldDB" id="A0A0W8G4S3"/>
<dbReference type="InterPro" id="IPR001763">
    <property type="entry name" value="Rhodanese-like_dom"/>
</dbReference>
<feature type="domain" description="Rhodanese" evidence="1">
    <location>
        <begin position="62"/>
        <end position="156"/>
    </location>
</feature>
<reference evidence="2" key="1">
    <citation type="journal article" date="2015" name="Proc. Natl. Acad. Sci. U.S.A.">
        <title>Networks of energetic and metabolic interactions define dynamics in microbial communities.</title>
        <authorList>
            <person name="Embree M."/>
            <person name="Liu J.K."/>
            <person name="Al-Bassam M.M."/>
            <person name="Zengler K."/>
        </authorList>
    </citation>
    <scope>NUCLEOTIDE SEQUENCE</scope>
</reference>
<name>A0A0W8G4S3_9ZZZZ</name>
<gene>
    <name evidence="2" type="ORF">ASZ90_002046</name>
</gene>
<comment type="caution">
    <text evidence="2">The sequence shown here is derived from an EMBL/GenBank/DDBJ whole genome shotgun (WGS) entry which is preliminary data.</text>
</comment>
<dbReference type="Pfam" id="PF00581">
    <property type="entry name" value="Rhodanese"/>
    <property type="match status" value="1"/>
</dbReference>
<proteinExistence type="predicted"/>
<protein>
    <submittedName>
        <fullName evidence="2">Rhodanese-like domain protein</fullName>
    </submittedName>
</protein>
<dbReference type="SUPFAM" id="SSF52821">
    <property type="entry name" value="Rhodanese/Cell cycle control phosphatase"/>
    <property type="match status" value="1"/>
</dbReference>
<dbReference type="SMART" id="SM00450">
    <property type="entry name" value="RHOD"/>
    <property type="match status" value="1"/>
</dbReference>
<evidence type="ECO:0000313" key="2">
    <source>
        <dbReference type="EMBL" id="KUG28086.1"/>
    </source>
</evidence>